<protein>
    <recommendedName>
        <fullName evidence="4">Periplasmic binding protein domain-containing protein</fullName>
    </recommendedName>
</protein>
<feature type="domain" description="Periplasmic binding protein" evidence="4">
    <location>
        <begin position="1"/>
        <end position="68"/>
    </location>
</feature>
<gene>
    <name evidence="5" type="ORF">CIK84_17010</name>
</gene>
<dbReference type="InterPro" id="IPR025997">
    <property type="entry name" value="SBP_2_dom"/>
</dbReference>
<sequence>MNDEMALGAIQALGAKAGNDVKVVGFDGTEDGFKAVEDGTLVATIAQNPAELGKQSVQILAKAIKGEEVEANVQVAVDTVDEKNFAEYAGE</sequence>
<name>A0A2N7RZ39_9MICC</name>
<reference evidence="5 6" key="1">
    <citation type="journal article" date="2017" name="Elife">
        <title>Extensive horizontal gene transfer in cheese-associated bacteria.</title>
        <authorList>
            <person name="Bonham K.S."/>
            <person name="Wolfe B.E."/>
            <person name="Dutton R.J."/>
        </authorList>
    </citation>
    <scope>NUCLEOTIDE SEQUENCE [LARGE SCALE GENOMIC DNA]</scope>
    <source>
        <strain evidence="5 6">JB182</strain>
    </source>
</reference>
<dbReference type="GO" id="GO:0030246">
    <property type="term" value="F:carbohydrate binding"/>
    <property type="evidence" value="ECO:0007669"/>
    <property type="project" value="UniProtKB-ARBA"/>
</dbReference>
<dbReference type="Pfam" id="PF13407">
    <property type="entry name" value="Peripla_BP_4"/>
    <property type="match status" value="1"/>
</dbReference>
<evidence type="ECO:0000256" key="3">
    <source>
        <dbReference type="ARBA" id="ARBA00022729"/>
    </source>
</evidence>
<accession>A0A2N7RZ39</accession>
<comment type="subcellular location">
    <subcellularLocation>
        <location evidence="1">Cell envelope</location>
    </subcellularLocation>
</comment>
<comment type="similarity">
    <text evidence="2">Belongs to the bacterial solute-binding protein 2 family.</text>
</comment>
<dbReference type="PANTHER" id="PTHR46847:SF1">
    <property type="entry name" value="D-ALLOSE-BINDING PERIPLASMIC PROTEIN-RELATED"/>
    <property type="match status" value="1"/>
</dbReference>
<evidence type="ECO:0000259" key="4">
    <source>
        <dbReference type="Pfam" id="PF13407"/>
    </source>
</evidence>
<evidence type="ECO:0000313" key="5">
    <source>
        <dbReference type="EMBL" id="PMQ19164.1"/>
    </source>
</evidence>
<keyword evidence="3" id="KW-0732">Signal</keyword>
<dbReference type="PANTHER" id="PTHR46847">
    <property type="entry name" value="D-ALLOSE-BINDING PERIPLASMIC PROTEIN-RELATED"/>
    <property type="match status" value="1"/>
</dbReference>
<organism evidence="5 6">
    <name type="scientific">Glutamicibacter arilaitensis</name>
    <dbReference type="NCBI Taxonomy" id="256701"/>
    <lineage>
        <taxon>Bacteria</taxon>
        <taxon>Bacillati</taxon>
        <taxon>Actinomycetota</taxon>
        <taxon>Actinomycetes</taxon>
        <taxon>Micrococcales</taxon>
        <taxon>Micrococcaceae</taxon>
        <taxon>Glutamicibacter</taxon>
    </lineage>
</organism>
<proteinExistence type="inferred from homology"/>
<dbReference type="GO" id="GO:0030313">
    <property type="term" value="C:cell envelope"/>
    <property type="evidence" value="ECO:0007669"/>
    <property type="project" value="UniProtKB-SubCell"/>
</dbReference>
<evidence type="ECO:0000256" key="2">
    <source>
        <dbReference type="ARBA" id="ARBA00007639"/>
    </source>
</evidence>
<dbReference type="InterPro" id="IPR028082">
    <property type="entry name" value="Peripla_BP_I"/>
</dbReference>
<comment type="caution">
    <text evidence="5">The sequence shown here is derived from an EMBL/GenBank/DDBJ whole genome shotgun (WGS) entry which is preliminary data.</text>
</comment>
<dbReference type="Proteomes" id="UP000235739">
    <property type="component" value="Unassembled WGS sequence"/>
</dbReference>
<dbReference type="AlphaFoldDB" id="A0A2N7RZ39"/>
<dbReference type="SUPFAM" id="SSF53822">
    <property type="entry name" value="Periplasmic binding protein-like I"/>
    <property type="match status" value="1"/>
</dbReference>
<dbReference type="EMBL" id="PNQX01000003">
    <property type="protein sequence ID" value="PMQ19164.1"/>
    <property type="molecule type" value="Genomic_DNA"/>
</dbReference>
<evidence type="ECO:0000313" key="6">
    <source>
        <dbReference type="Proteomes" id="UP000235739"/>
    </source>
</evidence>
<dbReference type="Gene3D" id="3.40.50.2300">
    <property type="match status" value="1"/>
</dbReference>
<evidence type="ECO:0000256" key="1">
    <source>
        <dbReference type="ARBA" id="ARBA00004196"/>
    </source>
</evidence>